<reference evidence="1 2" key="1">
    <citation type="submission" date="2016-04" db="EMBL/GenBank/DDBJ databases">
        <title>The genome of Intoshia linei affirms orthonectids as highly simplified spiralians.</title>
        <authorList>
            <person name="Mikhailov K.V."/>
            <person name="Slusarev G.S."/>
            <person name="Nikitin M.A."/>
            <person name="Logacheva M.D."/>
            <person name="Penin A."/>
            <person name="Aleoshin V."/>
            <person name="Panchin Y.V."/>
        </authorList>
    </citation>
    <scope>NUCLEOTIDE SEQUENCE [LARGE SCALE GENOMIC DNA]</scope>
    <source>
        <strain evidence="1">Intl2013</strain>
        <tissue evidence="1">Whole animal</tissue>
    </source>
</reference>
<comment type="caution">
    <text evidence="1">The sequence shown here is derived from an EMBL/GenBank/DDBJ whole genome shotgun (WGS) entry which is preliminary data.</text>
</comment>
<organism evidence="1 2">
    <name type="scientific">Intoshia linei</name>
    <dbReference type="NCBI Taxonomy" id="1819745"/>
    <lineage>
        <taxon>Eukaryota</taxon>
        <taxon>Metazoa</taxon>
        <taxon>Spiralia</taxon>
        <taxon>Lophotrochozoa</taxon>
        <taxon>Mesozoa</taxon>
        <taxon>Orthonectida</taxon>
        <taxon>Rhopaluridae</taxon>
        <taxon>Intoshia</taxon>
    </lineage>
</organism>
<evidence type="ECO:0000313" key="2">
    <source>
        <dbReference type="Proteomes" id="UP000078046"/>
    </source>
</evidence>
<name>A0A177AP86_9BILA</name>
<sequence>GPLWLHMTPSFGMQRHEISPIQEWICIVRIWTSGQAYTYSKKKRISSVLQ</sequence>
<gene>
    <name evidence="1" type="ORF">A3Q56_08654</name>
</gene>
<proteinExistence type="predicted"/>
<keyword evidence="2" id="KW-1185">Reference proteome</keyword>
<accession>A0A177AP86</accession>
<dbReference type="AlphaFoldDB" id="A0A177AP86"/>
<evidence type="ECO:0000313" key="1">
    <source>
        <dbReference type="EMBL" id="OAF63640.1"/>
    </source>
</evidence>
<dbReference type="Proteomes" id="UP000078046">
    <property type="component" value="Unassembled WGS sequence"/>
</dbReference>
<feature type="non-terminal residue" evidence="1">
    <location>
        <position position="1"/>
    </location>
</feature>
<dbReference type="EMBL" id="LWCA01002924">
    <property type="protein sequence ID" value="OAF63640.1"/>
    <property type="molecule type" value="Genomic_DNA"/>
</dbReference>
<protein>
    <submittedName>
        <fullName evidence="1">Uncharacterized protein</fullName>
    </submittedName>
</protein>